<keyword evidence="1" id="KW-0229">DNA integration</keyword>
<keyword evidence="2" id="KW-0238">DNA-binding</keyword>
<name>A0A6J6P6S6_9ZZZZ</name>
<dbReference type="AlphaFoldDB" id="A0A6J6P6S6"/>
<evidence type="ECO:0000256" key="2">
    <source>
        <dbReference type="ARBA" id="ARBA00023125"/>
    </source>
</evidence>
<evidence type="ECO:0000313" key="7">
    <source>
        <dbReference type="EMBL" id="CAB4853794.1"/>
    </source>
</evidence>
<dbReference type="EMBL" id="CAFBLC010000001">
    <property type="protein sequence ID" value="CAB4853794.1"/>
    <property type="molecule type" value="Genomic_DNA"/>
</dbReference>
<keyword evidence="3" id="KW-0233">DNA recombination</keyword>
<evidence type="ECO:0000259" key="4">
    <source>
        <dbReference type="PROSITE" id="PS51898"/>
    </source>
</evidence>
<dbReference type="GO" id="GO:0003677">
    <property type="term" value="F:DNA binding"/>
    <property type="evidence" value="ECO:0007669"/>
    <property type="project" value="UniProtKB-KW"/>
</dbReference>
<dbReference type="InterPro" id="IPR011010">
    <property type="entry name" value="DNA_brk_join_enz"/>
</dbReference>
<accession>A0A6J6P6S6</accession>
<dbReference type="InterPro" id="IPR002104">
    <property type="entry name" value="Integrase_catalytic"/>
</dbReference>
<evidence type="ECO:0000256" key="1">
    <source>
        <dbReference type="ARBA" id="ARBA00022908"/>
    </source>
</evidence>
<organism evidence="6">
    <name type="scientific">freshwater metagenome</name>
    <dbReference type="NCBI Taxonomy" id="449393"/>
    <lineage>
        <taxon>unclassified sequences</taxon>
        <taxon>metagenomes</taxon>
        <taxon>ecological metagenomes</taxon>
    </lineage>
</organism>
<dbReference type="PROSITE" id="PS51900">
    <property type="entry name" value="CB"/>
    <property type="match status" value="1"/>
</dbReference>
<dbReference type="InterPro" id="IPR050090">
    <property type="entry name" value="Tyrosine_recombinase_XerCD"/>
</dbReference>
<feature type="domain" description="Core-binding (CB)" evidence="5">
    <location>
        <begin position="6"/>
        <end position="81"/>
    </location>
</feature>
<evidence type="ECO:0000313" key="6">
    <source>
        <dbReference type="EMBL" id="CAB4694497.1"/>
    </source>
</evidence>
<dbReference type="InterPro" id="IPR004107">
    <property type="entry name" value="Integrase_SAM-like_N"/>
</dbReference>
<proteinExistence type="predicted"/>
<dbReference type="Gene3D" id="1.10.443.10">
    <property type="entry name" value="Intergrase catalytic core"/>
    <property type="match status" value="1"/>
</dbReference>
<feature type="domain" description="Tyr recombinase" evidence="4">
    <location>
        <begin position="95"/>
        <end position="248"/>
    </location>
</feature>
<dbReference type="InterPro" id="IPR013762">
    <property type="entry name" value="Integrase-like_cat_sf"/>
</dbReference>
<dbReference type="InterPro" id="IPR010998">
    <property type="entry name" value="Integrase_recombinase_N"/>
</dbReference>
<dbReference type="PROSITE" id="PS51898">
    <property type="entry name" value="TYR_RECOMBINASE"/>
    <property type="match status" value="1"/>
</dbReference>
<dbReference type="GO" id="GO:0015074">
    <property type="term" value="P:DNA integration"/>
    <property type="evidence" value="ECO:0007669"/>
    <property type="project" value="UniProtKB-KW"/>
</dbReference>
<dbReference type="InterPro" id="IPR044068">
    <property type="entry name" value="CB"/>
</dbReference>
<evidence type="ECO:0000256" key="3">
    <source>
        <dbReference type="ARBA" id="ARBA00023172"/>
    </source>
</evidence>
<dbReference type="Pfam" id="PF00589">
    <property type="entry name" value="Phage_integrase"/>
    <property type="match status" value="1"/>
</dbReference>
<reference evidence="6" key="1">
    <citation type="submission" date="2020-05" db="EMBL/GenBank/DDBJ databases">
        <authorList>
            <person name="Chiriac C."/>
            <person name="Salcher M."/>
            <person name="Ghai R."/>
            <person name="Kavagutti S V."/>
        </authorList>
    </citation>
    <scope>NUCLEOTIDE SEQUENCE</scope>
</reference>
<dbReference type="SUPFAM" id="SSF56349">
    <property type="entry name" value="DNA breaking-rejoining enzymes"/>
    <property type="match status" value="1"/>
</dbReference>
<evidence type="ECO:0000259" key="5">
    <source>
        <dbReference type="PROSITE" id="PS51900"/>
    </source>
</evidence>
<dbReference type="PANTHER" id="PTHR30349">
    <property type="entry name" value="PHAGE INTEGRASE-RELATED"/>
    <property type="match status" value="1"/>
</dbReference>
<dbReference type="GO" id="GO:0006310">
    <property type="term" value="P:DNA recombination"/>
    <property type="evidence" value="ECO:0007669"/>
    <property type="project" value="UniProtKB-KW"/>
</dbReference>
<dbReference type="Gene3D" id="1.10.150.130">
    <property type="match status" value="1"/>
</dbReference>
<protein>
    <submittedName>
        <fullName evidence="6">Unannotated protein</fullName>
    </submittedName>
</protein>
<dbReference type="EMBL" id="CAEZYA010000002">
    <property type="protein sequence ID" value="CAB4694497.1"/>
    <property type="molecule type" value="Genomic_DNA"/>
</dbReference>
<sequence length="255" mass="29026">MGRFQMLVNEWVESFWAVLNVRPKTLHDYKRLYKRHLAPSIGAYEIDAVPPMVLQQKLLSLPPQTSRHCLMLVKTIYREAKLYGVCVVNPADGLKTPKIQISDKKFLTWNEVDAIDWGRYNEQVRFLSLHGLRWSEAAAIRESDIRDGFVWISKTVNGACKSKSSVRKVPYLGHFSQLPLTYKPLQKCANKQGVTVHSFRRTYAYLLKTEGIHVTTAQKLLGHSDPLMTLKVYTSVLDDEIDAAGVALALRIAIK</sequence>
<dbReference type="Pfam" id="PF14659">
    <property type="entry name" value="Phage_int_SAM_3"/>
    <property type="match status" value="1"/>
</dbReference>
<gene>
    <name evidence="6" type="ORF">UFOPK2627_00100</name>
    <name evidence="7" type="ORF">UFOPK3288_00001</name>
</gene>